<proteinExistence type="predicted"/>
<reference evidence="2 3" key="1">
    <citation type="submission" date="2018-08" db="EMBL/GenBank/DDBJ databases">
        <title>A genome reference for cultivated species of the human gut microbiota.</title>
        <authorList>
            <person name="Zou Y."/>
            <person name="Xue W."/>
            <person name="Luo G."/>
        </authorList>
    </citation>
    <scope>NUCLEOTIDE SEQUENCE [LARGE SCALE GENOMIC DNA]</scope>
    <source>
        <strain evidence="2 3">OF01-2LB</strain>
    </source>
</reference>
<dbReference type="AlphaFoldDB" id="A0A3E2VVS0"/>
<dbReference type="Proteomes" id="UP000260025">
    <property type="component" value="Unassembled WGS sequence"/>
</dbReference>
<dbReference type="GO" id="GO:0097367">
    <property type="term" value="F:carbohydrate derivative binding"/>
    <property type="evidence" value="ECO:0007669"/>
    <property type="project" value="InterPro"/>
</dbReference>
<dbReference type="InterPro" id="IPR046348">
    <property type="entry name" value="SIS_dom_sf"/>
</dbReference>
<dbReference type="EMBL" id="QVEV01000017">
    <property type="protein sequence ID" value="RGC14842.1"/>
    <property type="molecule type" value="Genomic_DNA"/>
</dbReference>
<protein>
    <submittedName>
        <fullName evidence="2">SIS domain-containing protein</fullName>
    </submittedName>
</protein>
<dbReference type="SUPFAM" id="SSF53697">
    <property type="entry name" value="SIS domain"/>
    <property type="match status" value="1"/>
</dbReference>
<evidence type="ECO:0000313" key="2">
    <source>
        <dbReference type="EMBL" id="RGC14842.1"/>
    </source>
</evidence>
<dbReference type="RefSeq" id="WP_117443427.1">
    <property type="nucleotide sequence ID" value="NZ_JAJFEN010000014.1"/>
</dbReference>
<name>A0A3E2VVS0_CLOIN</name>
<dbReference type="PANTHER" id="PTHR38418:SF2">
    <property type="entry name" value="SUGAR ISOMERASE, KPSF_GUTQ (AFU_ORTHOLOGUE AFUA_6G08860)"/>
    <property type="match status" value="1"/>
</dbReference>
<evidence type="ECO:0000313" key="3">
    <source>
        <dbReference type="Proteomes" id="UP000260025"/>
    </source>
</evidence>
<dbReference type="PANTHER" id="PTHR38418">
    <property type="entry name" value="SUGAR ISOMERASE, KPSF/GUTQ (AFU_ORTHOLOGUE AFUA_6G08860)"/>
    <property type="match status" value="1"/>
</dbReference>
<dbReference type="PROSITE" id="PS51464">
    <property type="entry name" value="SIS"/>
    <property type="match status" value="1"/>
</dbReference>
<comment type="caution">
    <text evidence="2">The sequence shown here is derived from an EMBL/GenBank/DDBJ whole genome shotgun (WGS) entry which is preliminary data.</text>
</comment>
<accession>A0A3E2VVS0</accession>
<dbReference type="InterPro" id="IPR001347">
    <property type="entry name" value="SIS_dom"/>
</dbReference>
<gene>
    <name evidence="2" type="ORF">DXA38_12300</name>
</gene>
<dbReference type="Gene3D" id="3.40.50.10490">
    <property type="entry name" value="Glucose-6-phosphate isomerase like protein, domain 1"/>
    <property type="match status" value="1"/>
</dbReference>
<organism evidence="2 3">
    <name type="scientific">Clostridium innocuum</name>
    <dbReference type="NCBI Taxonomy" id="1522"/>
    <lineage>
        <taxon>Bacteria</taxon>
        <taxon>Bacillati</taxon>
        <taxon>Bacillota</taxon>
        <taxon>Clostridia</taxon>
        <taxon>Eubacteriales</taxon>
        <taxon>Clostridiaceae</taxon>
        <taxon>Clostridium</taxon>
    </lineage>
</organism>
<sequence length="203" mass="22203">MEHTKEIQSFMRLAEAQLHEAVKAYDMKQLEMAGDLIQEAEQKGCRIHVTGIGKPAHLAGYAASLLSSTGTPAYFLDGTEAVHGSAGQVAEQDVVIVISNSGNTAELKQTVTTLKQNRAVIIAVCGNADSWLYANSDAQLYAHVEQEGDCLNKPPRASILVELLVLQSLSVLLQYRKNITGKDYLKWHPGGSLGERTRREEQQ</sequence>
<dbReference type="GO" id="GO:1901135">
    <property type="term" value="P:carbohydrate derivative metabolic process"/>
    <property type="evidence" value="ECO:0007669"/>
    <property type="project" value="InterPro"/>
</dbReference>
<dbReference type="Pfam" id="PF01380">
    <property type="entry name" value="SIS"/>
    <property type="match status" value="1"/>
</dbReference>
<evidence type="ECO:0000259" key="1">
    <source>
        <dbReference type="PROSITE" id="PS51464"/>
    </source>
</evidence>
<feature type="domain" description="SIS" evidence="1">
    <location>
        <begin position="37"/>
        <end position="179"/>
    </location>
</feature>
<dbReference type="InterPro" id="IPR035474">
    <property type="entry name" value="SIS_Kpsf"/>
</dbReference>
<dbReference type="OrthoDB" id="9762536at2"/>
<dbReference type="CDD" id="cd05014">
    <property type="entry name" value="SIS_Kpsf"/>
    <property type="match status" value="1"/>
</dbReference>